<dbReference type="Pfam" id="PF08541">
    <property type="entry name" value="ACP_syn_III_C"/>
    <property type="match status" value="1"/>
</dbReference>
<evidence type="ECO:0000256" key="2">
    <source>
        <dbReference type="ARBA" id="ARBA00023315"/>
    </source>
</evidence>
<dbReference type="InterPro" id="IPR013747">
    <property type="entry name" value="ACP_syn_III_C"/>
</dbReference>
<evidence type="ECO:0000259" key="3">
    <source>
        <dbReference type="Pfam" id="PF08541"/>
    </source>
</evidence>
<dbReference type="PANTHER" id="PTHR34069">
    <property type="entry name" value="3-OXOACYL-[ACYL-CARRIER-PROTEIN] SYNTHASE 3"/>
    <property type="match status" value="1"/>
</dbReference>
<keyword evidence="2" id="KW-0012">Acyltransferase</keyword>
<dbReference type="InterPro" id="IPR016039">
    <property type="entry name" value="Thiolase-like"/>
</dbReference>
<keyword evidence="1" id="KW-0808">Transferase</keyword>
<dbReference type="PANTHER" id="PTHR34069:SF2">
    <property type="entry name" value="BETA-KETOACYL-[ACYL-CARRIER-PROTEIN] SYNTHASE III"/>
    <property type="match status" value="1"/>
</dbReference>
<dbReference type="CDD" id="cd00827">
    <property type="entry name" value="init_cond_enzymes"/>
    <property type="match status" value="1"/>
</dbReference>
<feature type="domain" description="Beta-ketoacyl-[acyl-carrier-protein] synthase III C-terminal" evidence="3">
    <location>
        <begin position="287"/>
        <end position="364"/>
    </location>
</feature>
<dbReference type="EMBL" id="RRZA01000022">
    <property type="protein sequence ID" value="MBE0457558.1"/>
    <property type="molecule type" value="Genomic_DNA"/>
</dbReference>
<evidence type="ECO:0000313" key="4">
    <source>
        <dbReference type="EMBL" id="MBE0457558.1"/>
    </source>
</evidence>
<dbReference type="SUPFAM" id="SSF53901">
    <property type="entry name" value="Thiolase-like"/>
    <property type="match status" value="2"/>
</dbReference>
<protein>
    <submittedName>
        <fullName evidence="4">Beta-ketoacyl-ACP synthase III</fullName>
    </submittedName>
</protein>
<accession>A0ABR9FL61</accession>
<proteinExistence type="predicted"/>
<dbReference type="RefSeq" id="WP_192541486.1">
    <property type="nucleotide sequence ID" value="NZ_JBQELX010000057.1"/>
</dbReference>
<gene>
    <name evidence="4" type="ORF">EI167_08855</name>
</gene>
<dbReference type="NCBIfam" id="NF005293">
    <property type="entry name" value="PRK06816.1"/>
    <property type="match status" value="1"/>
</dbReference>
<name>A0ABR9FL61_9GAMM</name>
<keyword evidence="5" id="KW-1185">Reference proteome</keyword>
<comment type="caution">
    <text evidence="4">The sequence shown here is derived from an EMBL/GenBank/DDBJ whole genome shotgun (WGS) entry which is preliminary data.</text>
</comment>
<sequence>MENAVYINNLHAVLPNEPVSNKEMEVVLGEVGGQRSRAKPVILRSNQIKNRFYAIDPITGEYNYTNASLAAAAVRGLFTNNSTKLEQLDCLVASTSMADQIMPNHGVMVHGELKNPSLEVVSTAGICLCGMTALKYAYLNVKAGESEHSAVVASELASNVMHSRNFSAESDYKVEMLNQKPEIAFEKDFLRWMLSDGAGAALLSNKANKVGLSLKIDWIDIVSYADQLEACMYAGAEKVDGELKSWTRYDSQEREQQSILSVKQDVKLLNENIVKYTVEDALSKIVKKRGIKATEYDFFLPHYSSGYFRERLFDGLNNIDFQIPYEKWFTNLTEKGNTGSASIFIMLDELFKSGQLTSNQKLLCYVPESGRFSSAFMQLTVVSN</sequence>
<evidence type="ECO:0000313" key="5">
    <source>
        <dbReference type="Proteomes" id="UP000707245"/>
    </source>
</evidence>
<dbReference type="Proteomes" id="UP000707245">
    <property type="component" value="Unassembled WGS sequence"/>
</dbReference>
<dbReference type="Gene3D" id="3.40.47.10">
    <property type="match status" value="2"/>
</dbReference>
<reference evidence="4 5" key="1">
    <citation type="submission" date="2020-07" db="EMBL/GenBank/DDBJ databases">
        <title>Halophilic bacteria isolated from french cheeses.</title>
        <authorList>
            <person name="Kothe C.I."/>
            <person name="Farah-Kraiem B."/>
            <person name="Renault P."/>
            <person name="Dridi B."/>
        </authorList>
    </citation>
    <scope>NUCLEOTIDE SEQUENCE [LARGE SCALE GENOMIC DNA]</scope>
    <source>
        <strain evidence="4 5">FME14</strain>
    </source>
</reference>
<organism evidence="4 5">
    <name type="scientific">Pseudoalteromonas prydzensis</name>
    <dbReference type="NCBI Taxonomy" id="182141"/>
    <lineage>
        <taxon>Bacteria</taxon>
        <taxon>Pseudomonadati</taxon>
        <taxon>Pseudomonadota</taxon>
        <taxon>Gammaproteobacteria</taxon>
        <taxon>Alteromonadales</taxon>
        <taxon>Pseudoalteromonadaceae</taxon>
        <taxon>Pseudoalteromonas</taxon>
    </lineage>
</organism>
<evidence type="ECO:0000256" key="1">
    <source>
        <dbReference type="ARBA" id="ARBA00022679"/>
    </source>
</evidence>